<evidence type="ECO:0000313" key="2">
    <source>
        <dbReference type="Proteomes" id="UP000650081"/>
    </source>
</evidence>
<reference evidence="1" key="1">
    <citation type="submission" date="2020-08" db="EMBL/GenBank/DDBJ databases">
        <title>Lewinella bacteria from marine environments.</title>
        <authorList>
            <person name="Zhong Y."/>
        </authorList>
    </citation>
    <scope>NUCLEOTIDE SEQUENCE</scope>
    <source>
        <strain evidence="1">KCTC 42187</strain>
    </source>
</reference>
<dbReference type="InterPro" id="IPR024453">
    <property type="entry name" value="Peptidase_C92"/>
</dbReference>
<comment type="caution">
    <text evidence="1">The sequence shown here is derived from an EMBL/GenBank/DDBJ whole genome shotgun (WGS) entry which is preliminary data.</text>
</comment>
<sequence length="231" mass="25953">MENRPGEHQVMLLLLLLFMCLGCNASSKNFPPPTTPHQGFALENLQAGDIICRMGKGYFSNLFRQVSQRDDRFSHAGIIYHRASFTSAKDNSDMDTSSFSTQLPAGYYVVHAEADETTGVGGVKIELIDSFLHHSVHWSIFRVAAAEVSQRAIAHRAYLHYDCETPFDLKFNARDTAAFYCTEFVAHCVNTVMNKQLIQAQTKFGGHWVIAPDDVYAAPEIKEIYTFHSSH</sequence>
<dbReference type="InterPro" id="IPR038765">
    <property type="entry name" value="Papain-like_cys_pep_sf"/>
</dbReference>
<dbReference type="SUPFAM" id="SSF54001">
    <property type="entry name" value="Cysteine proteinases"/>
    <property type="match status" value="1"/>
</dbReference>
<evidence type="ECO:0000313" key="1">
    <source>
        <dbReference type="EMBL" id="MBC6994731.1"/>
    </source>
</evidence>
<dbReference type="AlphaFoldDB" id="A0A923PL65"/>
<dbReference type="RefSeq" id="WP_187466795.1">
    <property type="nucleotide sequence ID" value="NZ_JACSIT010000100.1"/>
</dbReference>
<dbReference type="EMBL" id="JACSIT010000100">
    <property type="protein sequence ID" value="MBC6994731.1"/>
    <property type="molecule type" value="Genomic_DNA"/>
</dbReference>
<keyword evidence="2" id="KW-1185">Reference proteome</keyword>
<organism evidence="1 2">
    <name type="scientific">Neolewinella lacunae</name>
    <dbReference type="NCBI Taxonomy" id="1517758"/>
    <lineage>
        <taxon>Bacteria</taxon>
        <taxon>Pseudomonadati</taxon>
        <taxon>Bacteroidota</taxon>
        <taxon>Saprospiria</taxon>
        <taxon>Saprospirales</taxon>
        <taxon>Lewinellaceae</taxon>
        <taxon>Neolewinella</taxon>
    </lineage>
</organism>
<dbReference type="Pfam" id="PF05708">
    <property type="entry name" value="Peptidase_C92"/>
    <property type="match status" value="1"/>
</dbReference>
<dbReference type="Proteomes" id="UP000650081">
    <property type="component" value="Unassembled WGS sequence"/>
</dbReference>
<gene>
    <name evidence="1" type="ORF">H9S92_11185</name>
</gene>
<proteinExistence type="predicted"/>
<name>A0A923PL65_9BACT</name>
<dbReference type="Gene3D" id="3.90.1720.10">
    <property type="entry name" value="endopeptidase domain like (from Nostoc punctiforme)"/>
    <property type="match status" value="1"/>
</dbReference>
<protein>
    <submittedName>
        <fullName evidence="1">Uncharacterized protein</fullName>
    </submittedName>
</protein>
<accession>A0A923PL65</accession>